<name>A0A2C8FB93_9BACT</name>
<keyword evidence="1" id="KW-0732">Signal</keyword>
<dbReference type="AlphaFoldDB" id="A0A2C8FB93"/>
<evidence type="ECO:0000313" key="3">
    <source>
        <dbReference type="Proteomes" id="UP000219215"/>
    </source>
</evidence>
<keyword evidence="3" id="KW-1185">Reference proteome</keyword>
<dbReference type="SUPFAM" id="SSF50969">
    <property type="entry name" value="YVTN repeat-like/Quinoprotein amine dehydrogenase"/>
    <property type="match status" value="1"/>
</dbReference>
<dbReference type="InterPro" id="IPR007788">
    <property type="entry name" value="QCT"/>
</dbReference>
<dbReference type="EMBL" id="LT907975">
    <property type="protein sequence ID" value="SOB59719.1"/>
    <property type="molecule type" value="Genomic_DNA"/>
</dbReference>
<organism evidence="2 3">
    <name type="scientific">Pseudodesulfovibrio profundus</name>
    <dbReference type="NCBI Taxonomy" id="57320"/>
    <lineage>
        <taxon>Bacteria</taxon>
        <taxon>Pseudomonadati</taxon>
        <taxon>Thermodesulfobacteriota</taxon>
        <taxon>Desulfovibrionia</taxon>
        <taxon>Desulfovibrionales</taxon>
        <taxon>Desulfovibrionaceae</taxon>
    </lineage>
</organism>
<dbReference type="PANTHER" id="PTHR31270:SF1">
    <property type="entry name" value="GLUTAMINYL-PEPTIDE CYCLOTRANSFERASE"/>
    <property type="match status" value="1"/>
</dbReference>
<reference evidence="3" key="1">
    <citation type="submission" date="2017-09" db="EMBL/GenBank/DDBJ databases">
        <authorList>
            <person name="Regsiter A."/>
            <person name="William W."/>
        </authorList>
    </citation>
    <scope>NUCLEOTIDE SEQUENCE [LARGE SCALE GENOMIC DNA]</scope>
    <source>
        <strain evidence="3">500-1</strain>
    </source>
</reference>
<dbReference type="PANTHER" id="PTHR31270">
    <property type="entry name" value="GLUTAMINYL-PEPTIDE CYCLOTRANSFERASE"/>
    <property type="match status" value="1"/>
</dbReference>
<dbReference type="RefSeq" id="WP_232005591.1">
    <property type="nucleotide sequence ID" value="NZ_LT907975.1"/>
</dbReference>
<dbReference type="GO" id="GO:0016603">
    <property type="term" value="F:glutaminyl-peptide cyclotransferase activity"/>
    <property type="evidence" value="ECO:0007669"/>
    <property type="project" value="InterPro"/>
</dbReference>
<accession>A0A2C8FB93</accession>
<proteinExistence type="predicted"/>
<evidence type="ECO:0000256" key="1">
    <source>
        <dbReference type="SAM" id="SignalP"/>
    </source>
</evidence>
<evidence type="ECO:0000313" key="2">
    <source>
        <dbReference type="EMBL" id="SOB59719.1"/>
    </source>
</evidence>
<protein>
    <submittedName>
        <fullName evidence="2">Glutamine cyclotransferase</fullName>
    </submittedName>
</protein>
<dbReference type="InterPro" id="IPR011044">
    <property type="entry name" value="Quino_amine_DH_bsu"/>
</dbReference>
<keyword evidence="2" id="KW-0808">Transferase</keyword>
<dbReference type="KEGG" id="pprf:DPRO_2809"/>
<dbReference type="Pfam" id="PF05096">
    <property type="entry name" value="Glu_cyclase_2"/>
    <property type="match status" value="1"/>
</dbReference>
<feature type="signal peptide" evidence="1">
    <location>
        <begin position="1"/>
        <end position="23"/>
    </location>
</feature>
<sequence length="271" mass="30571">MTRITYLLATCFIFCCTLAPALARTPTYPCRIINEYPHNPETYTQGLFFHEGKMYESSGGFGESYLAMIEPESGRTLRLYPLEGKYFAEGISRRGDALYMLTWLSGTGFIHSLETLERIGTFEYRQSWEKTEGWGLTSDGTQFIMSTGKPRLRFHTHADFKHQAVMTVLDNGEPVRLLNELEYVGGTLLANVWKKDVIAVIALETGNVQAWIDLSPLRERLGSQAGVANGIAYDEHSGRLFVTGKHWDKLFEITMDAVLWRQPVTPPAASN</sequence>
<gene>
    <name evidence="2" type="ORF">DPRO_2809</name>
</gene>
<dbReference type="Proteomes" id="UP000219215">
    <property type="component" value="Chromosome DPRO"/>
</dbReference>
<feature type="chain" id="PRO_5013084288" evidence="1">
    <location>
        <begin position="24"/>
        <end position="271"/>
    </location>
</feature>